<reference evidence="2 3" key="1">
    <citation type="submission" date="2013-08" db="EMBL/GenBank/DDBJ databases">
        <title>An opportunistic ruminal bacterium that causes liver abscesses in cattle.</title>
        <authorList>
            <person name="Benahmed F.H."/>
            <person name="Rasmussen M."/>
            <person name="Harbottle H."/>
            <person name="Soppet D."/>
            <person name="Nagaraja T.G."/>
            <person name="Davidson M."/>
        </authorList>
    </citation>
    <scope>NUCLEOTIDE SEQUENCE [LARGE SCALE GENOMIC DNA]</scope>
    <source>
        <strain evidence="2 3">B35</strain>
    </source>
</reference>
<gene>
    <name evidence="2" type="ORF">C095_06130</name>
</gene>
<proteinExistence type="predicted"/>
<evidence type="ECO:0000313" key="2">
    <source>
        <dbReference type="EMBL" id="KID49233.1"/>
    </source>
</evidence>
<dbReference type="AlphaFoldDB" id="A0A0B4E6V2"/>
<dbReference type="Pfam" id="PF02254">
    <property type="entry name" value="TrkA_N"/>
    <property type="match status" value="1"/>
</dbReference>
<comment type="caution">
    <text evidence="2">The sequence shown here is derived from an EMBL/GenBank/DDBJ whole genome shotgun (WGS) entry which is preliminary data.</text>
</comment>
<feature type="domain" description="RCK N-terminal" evidence="1">
    <location>
        <begin position="3"/>
        <end position="67"/>
    </location>
</feature>
<name>A0A0B4E6V2_9FUSO</name>
<dbReference type="Proteomes" id="UP000031184">
    <property type="component" value="Unassembled WGS sequence"/>
</dbReference>
<dbReference type="InterPro" id="IPR003148">
    <property type="entry name" value="RCK_N"/>
</dbReference>
<accession>A0A0B4E6V2</accession>
<evidence type="ECO:0000313" key="3">
    <source>
        <dbReference type="Proteomes" id="UP000031184"/>
    </source>
</evidence>
<organism evidence="2 3">
    <name type="scientific">Fusobacterium necrophorum subsp. funduliforme B35</name>
    <dbReference type="NCBI Taxonomy" id="1226633"/>
    <lineage>
        <taxon>Bacteria</taxon>
        <taxon>Fusobacteriati</taxon>
        <taxon>Fusobacteriota</taxon>
        <taxon>Fusobacteriia</taxon>
        <taxon>Fusobacteriales</taxon>
        <taxon>Fusobacteriaceae</taxon>
        <taxon>Fusobacterium</taxon>
    </lineage>
</organism>
<protein>
    <recommendedName>
        <fullName evidence="1">RCK N-terminal domain-containing protein</fullName>
    </recommendedName>
</protein>
<dbReference type="EMBL" id="AUZI01000014">
    <property type="protein sequence ID" value="KID49233.1"/>
    <property type="molecule type" value="Genomic_DNA"/>
</dbReference>
<sequence>MNLKVFEIDEEKANLLSEAYENANVVLGDGTDSFLLEEEQFSSYDACISLTGMDEENVILSMYANKVGIKKRLPRSTTVLFFISWIFQDFKRLLLRKNS</sequence>
<dbReference type="PATRIC" id="fig|1226633.4.peg.1235"/>
<evidence type="ECO:0000259" key="1">
    <source>
        <dbReference type="Pfam" id="PF02254"/>
    </source>
</evidence>
<dbReference type="GO" id="GO:0006813">
    <property type="term" value="P:potassium ion transport"/>
    <property type="evidence" value="ECO:0007669"/>
    <property type="project" value="InterPro"/>
</dbReference>
<dbReference type="SUPFAM" id="SSF51735">
    <property type="entry name" value="NAD(P)-binding Rossmann-fold domains"/>
    <property type="match status" value="1"/>
</dbReference>
<dbReference type="Gene3D" id="3.40.50.720">
    <property type="entry name" value="NAD(P)-binding Rossmann-like Domain"/>
    <property type="match status" value="1"/>
</dbReference>
<dbReference type="InterPro" id="IPR036291">
    <property type="entry name" value="NAD(P)-bd_dom_sf"/>
</dbReference>